<feature type="transmembrane region" description="Helical" evidence="1">
    <location>
        <begin position="55"/>
        <end position="74"/>
    </location>
</feature>
<organism evidence="2">
    <name type="scientific">Siphoviridae sp. ctrG012</name>
    <dbReference type="NCBI Taxonomy" id="2826475"/>
    <lineage>
        <taxon>Viruses</taxon>
        <taxon>Duplodnaviria</taxon>
        <taxon>Heunggongvirae</taxon>
        <taxon>Uroviricota</taxon>
        <taxon>Caudoviricetes</taxon>
    </lineage>
</organism>
<keyword evidence="1" id="KW-0812">Transmembrane</keyword>
<name>A0A8S5MA05_9CAUD</name>
<proteinExistence type="predicted"/>
<evidence type="ECO:0000313" key="2">
    <source>
        <dbReference type="EMBL" id="DAD79052.1"/>
    </source>
</evidence>
<dbReference type="EMBL" id="BK014857">
    <property type="protein sequence ID" value="DAD79052.1"/>
    <property type="molecule type" value="Genomic_DNA"/>
</dbReference>
<accession>A0A8S5MA05</accession>
<keyword evidence="1" id="KW-1133">Transmembrane helix</keyword>
<keyword evidence="1" id="KW-0472">Membrane</keyword>
<sequence>MSMVDISPEALERIVRIETKLDMLVEMLPEIQRLQVAHERAEQSAKSAHHRIDNIYKVAGLISTIVSAVIALIGKVL</sequence>
<reference evidence="2" key="1">
    <citation type="journal article" date="2021" name="Proc. Natl. Acad. Sci. U.S.A.">
        <title>A Catalog of Tens of Thousands of Viruses from Human Metagenomes Reveals Hidden Associations with Chronic Diseases.</title>
        <authorList>
            <person name="Tisza M.J."/>
            <person name="Buck C.B."/>
        </authorList>
    </citation>
    <scope>NUCLEOTIDE SEQUENCE</scope>
    <source>
        <strain evidence="2">CtrG012</strain>
    </source>
</reference>
<protein>
    <submittedName>
        <fullName evidence="2">Hemolysin XhlA</fullName>
    </submittedName>
</protein>
<evidence type="ECO:0000256" key="1">
    <source>
        <dbReference type="SAM" id="Phobius"/>
    </source>
</evidence>